<reference evidence="1" key="2">
    <citation type="submission" date="2021-04" db="EMBL/GenBank/DDBJ databases">
        <authorList>
            <person name="Gilroy R."/>
        </authorList>
    </citation>
    <scope>NUCLEOTIDE SEQUENCE</scope>
    <source>
        <strain evidence="1">CHK186-1790</strain>
    </source>
</reference>
<dbReference type="EMBL" id="DWWJ01000160">
    <property type="protein sequence ID" value="HJC41646.1"/>
    <property type="molecule type" value="Genomic_DNA"/>
</dbReference>
<protein>
    <submittedName>
        <fullName evidence="1">Uncharacterized protein</fullName>
    </submittedName>
</protein>
<dbReference type="Pfam" id="PF20648">
    <property type="entry name" value="DUF6809"/>
    <property type="match status" value="1"/>
</dbReference>
<proteinExistence type="predicted"/>
<dbReference type="AlphaFoldDB" id="A0A9D2NZM4"/>
<accession>A0A9D2NZM4</accession>
<name>A0A9D2NZM4_9FIRM</name>
<comment type="caution">
    <text evidence="1">The sequence shown here is derived from an EMBL/GenBank/DDBJ whole genome shotgun (WGS) entry which is preliminary data.</text>
</comment>
<evidence type="ECO:0000313" key="1">
    <source>
        <dbReference type="EMBL" id="HJC41646.1"/>
    </source>
</evidence>
<dbReference type="InterPro" id="IPR049215">
    <property type="entry name" value="DUF6809"/>
</dbReference>
<evidence type="ECO:0000313" key="2">
    <source>
        <dbReference type="Proteomes" id="UP000823882"/>
    </source>
</evidence>
<sequence length="87" mass="9930">MDSVIRDLFYGELDFSSDGFIQDPYYQEAMEKSHTLEAALLESLTGEERKQFLRYLDAQSAIVGTLTVEYFSQGFRLAGRLMGEVFS</sequence>
<organism evidence="1 2">
    <name type="scientific">Candidatus Intestinimonas pullistercoris</name>
    <dbReference type="NCBI Taxonomy" id="2838623"/>
    <lineage>
        <taxon>Bacteria</taxon>
        <taxon>Bacillati</taxon>
        <taxon>Bacillota</taxon>
        <taxon>Clostridia</taxon>
        <taxon>Eubacteriales</taxon>
        <taxon>Intestinimonas</taxon>
    </lineage>
</organism>
<dbReference type="Proteomes" id="UP000823882">
    <property type="component" value="Unassembled WGS sequence"/>
</dbReference>
<reference evidence="1" key="1">
    <citation type="journal article" date="2021" name="PeerJ">
        <title>Extensive microbial diversity within the chicken gut microbiome revealed by metagenomics and culture.</title>
        <authorList>
            <person name="Gilroy R."/>
            <person name="Ravi A."/>
            <person name="Getino M."/>
            <person name="Pursley I."/>
            <person name="Horton D.L."/>
            <person name="Alikhan N.F."/>
            <person name="Baker D."/>
            <person name="Gharbi K."/>
            <person name="Hall N."/>
            <person name="Watson M."/>
            <person name="Adriaenssens E.M."/>
            <person name="Foster-Nyarko E."/>
            <person name="Jarju S."/>
            <person name="Secka A."/>
            <person name="Antonio M."/>
            <person name="Oren A."/>
            <person name="Chaudhuri R.R."/>
            <person name="La Ragione R."/>
            <person name="Hildebrand F."/>
            <person name="Pallen M.J."/>
        </authorList>
    </citation>
    <scope>NUCLEOTIDE SEQUENCE</scope>
    <source>
        <strain evidence="1">CHK186-1790</strain>
    </source>
</reference>
<gene>
    <name evidence="1" type="ORF">H9701_08860</name>
</gene>